<evidence type="ECO:0000313" key="1">
    <source>
        <dbReference type="EMBL" id="AIE86501.1"/>
    </source>
</evidence>
<organism evidence="1 2">
    <name type="scientific">Fimbriimonas ginsengisoli Gsoil 348</name>
    <dbReference type="NCBI Taxonomy" id="661478"/>
    <lineage>
        <taxon>Bacteria</taxon>
        <taxon>Bacillati</taxon>
        <taxon>Armatimonadota</taxon>
        <taxon>Fimbriimonadia</taxon>
        <taxon>Fimbriimonadales</taxon>
        <taxon>Fimbriimonadaceae</taxon>
        <taxon>Fimbriimonas</taxon>
    </lineage>
</organism>
<gene>
    <name evidence="1" type="ORF">OP10G_3133</name>
</gene>
<dbReference type="eggNOG" id="ENOG5033CF7">
    <property type="taxonomic scope" value="Bacteria"/>
</dbReference>
<dbReference type="STRING" id="661478.OP10G_3133"/>
<dbReference type="HOGENOM" id="CLU_672226_0_0_0"/>
<proteinExistence type="predicted"/>
<dbReference type="AlphaFoldDB" id="A0A068NSU5"/>
<evidence type="ECO:0000313" key="2">
    <source>
        <dbReference type="Proteomes" id="UP000027982"/>
    </source>
</evidence>
<keyword evidence="2" id="KW-1185">Reference proteome</keyword>
<sequence length="409" mass="42921">MAETLTINGVSAEQVYETVRDAGIGDADAKILVSNWIYQNYLTLSRSFSYGTAFPASVPDCVPTPFARTFVHKDWVDGEDLVQAGQSADDNGFNMRLHQIEHDLDSLGAKLATAVDCMADMRASLRKMFDEIASELNRIDNDIAGTVKGPTVVGPSVGGYLPGYYGGYQYGPQVGINVGPGVNPPNFTGPMPPGTEGDPLLNYLGTTIYQDKAVSLFNTSKGVVILPAVDVSTPANVDRRVTSAGAVARAITENRQLGQAVRQGVDKNVLVERFGGLELSNGQTLQQALSVLPANAKYESPTQFLNDLSGRMASALQSTTGLSRQLAAAVSAPAGVSDMASVDISGMKELPPAATSALRKAGVSTIGQFAKLTAGSISQILGKTNVGLNAGEIAAIHGTAQTLSHMQIE</sequence>
<dbReference type="OrthoDB" id="3321691at2"/>
<dbReference type="EMBL" id="CP007139">
    <property type="protein sequence ID" value="AIE86501.1"/>
    <property type="molecule type" value="Genomic_DNA"/>
</dbReference>
<dbReference type="RefSeq" id="WP_025229538.1">
    <property type="nucleotide sequence ID" value="NZ_CP007139.1"/>
</dbReference>
<dbReference type="Proteomes" id="UP000027982">
    <property type="component" value="Chromosome"/>
</dbReference>
<dbReference type="KEGG" id="fgi:OP10G_3133"/>
<name>A0A068NSU5_FIMGI</name>
<reference evidence="1 2" key="1">
    <citation type="journal article" date="2014" name="PLoS ONE">
        <title>The first complete genome sequence of the class fimbriimonadia in the phylum armatimonadetes.</title>
        <authorList>
            <person name="Hu Z.Y."/>
            <person name="Wang Y.Z."/>
            <person name="Im W.T."/>
            <person name="Wang S.Y."/>
            <person name="Zhao G.P."/>
            <person name="Zheng H.J."/>
            <person name="Quan Z.X."/>
        </authorList>
    </citation>
    <scope>NUCLEOTIDE SEQUENCE [LARGE SCALE GENOMIC DNA]</scope>
    <source>
        <strain evidence="1">Gsoil 348</strain>
    </source>
</reference>
<protein>
    <submittedName>
        <fullName evidence="1">Uncharacterized protein</fullName>
    </submittedName>
</protein>
<accession>A0A068NSU5</accession>